<reference evidence="2 3" key="1">
    <citation type="submission" date="2023-12" db="EMBL/GenBank/DDBJ databases">
        <title>A high-quality genome assembly for Dillenia turbinata (Dilleniales).</title>
        <authorList>
            <person name="Chanderbali A."/>
        </authorList>
    </citation>
    <scope>NUCLEOTIDE SEQUENCE [LARGE SCALE GENOMIC DNA]</scope>
    <source>
        <strain evidence="2">LSX21</strain>
        <tissue evidence="2">Leaf</tissue>
    </source>
</reference>
<feature type="domain" description="F-box" evidence="1">
    <location>
        <begin position="19"/>
        <end position="58"/>
    </location>
</feature>
<dbReference type="Pfam" id="PF00646">
    <property type="entry name" value="F-box"/>
    <property type="match status" value="1"/>
</dbReference>
<dbReference type="SUPFAM" id="SSF81383">
    <property type="entry name" value="F-box domain"/>
    <property type="match status" value="1"/>
</dbReference>
<protein>
    <submittedName>
        <fullName evidence="2">F-box domain</fullName>
    </submittedName>
</protein>
<evidence type="ECO:0000313" key="3">
    <source>
        <dbReference type="Proteomes" id="UP001370490"/>
    </source>
</evidence>
<dbReference type="PANTHER" id="PTHR35546:SF25">
    <property type="entry name" value="F-BOX DOMAIN-CONTAINING PROTEIN"/>
    <property type="match status" value="1"/>
</dbReference>
<proteinExistence type="predicted"/>
<keyword evidence="3" id="KW-1185">Reference proteome</keyword>
<dbReference type="InterPro" id="IPR055290">
    <property type="entry name" value="At3g26010-like"/>
</dbReference>
<dbReference type="Pfam" id="PF07734">
    <property type="entry name" value="FBA_1"/>
    <property type="match status" value="1"/>
</dbReference>
<comment type="caution">
    <text evidence="2">The sequence shown here is derived from an EMBL/GenBank/DDBJ whole genome shotgun (WGS) entry which is preliminary data.</text>
</comment>
<evidence type="ECO:0000313" key="2">
    <source>
        <dbReference type="EMBL" id="KAK6911178.1"/>
    </source>
</evidence>
<dbReference type="InterPro" id="IPR017451">
    <property type="entry name" value="F-box-assoc_interact_dom"/>
</dbReference>
<dbReference type="SMART" id="SM00256">
    <property type="entry name" value="FBOX"/>
    <property type="match status" value="1"/>
</dbReference>
<feature type="non-terminal residue" evidence="2">
    <location>
        <position position="346"/>
    </location>
</feature>
<dbReference type="NCBIfam" id="TIGR01640">
    <property type="entry name" value="F_box_assoc_1"/>
    <property type="match status" value="1"/>
</dbReference>
<evidence type="ECO:0000259" key="1">
    <source>
        <dbReference type="SMART" id="SM00256"/>
    </source>
</evidence>
<gene>
    <name evidence="2" type="ORF">RJ641_023271</name>
</gene>
<dbReference type="InterPro" id="IPR036047">
    <property type="entry name" value="F-box-like_dom_sf"/>
</dbReference>
<organism evidence="2 3">
    <name type="scientific">Dillenia turbinata</name>
    <dbReference type="NCBI Taxonomy" id="194707"/>
    <lineage>
        <taxon>Eukaryota</taxon>
        <taxon>Viridiplantae</taxon>
        <taxon>Streptophyta</taxon>
        <taxon>Embryophyta</taxon>
        <taxon>Tracheophyta</taxon>
        <taxon>Spermatophyta</taxon>
        <taxon>Magnoliopsida</taxon>
        <taxon>eudicotyledons</taxon>
        <taxon>Gunneridae</taxon>
        <taxon>Pentapetalae</taxon>
        <taxon>Dilleniales</taxon>
        <taxon>Dilleniaceae</taxon>
        <taxon>Dillenia</taxon>
    </lineage>
</organism>
<accession>A0AAN8YVG7</accession>
<sequence length="346" mass="40449">MDLSLEFVDDQESAMIMGIGNDLMVEILSRLPLKSLLSSECVCKCWYKLISDPIFISRYSLRNPEHHVAGFYLQRFCFFDWYSKLEFITFDGEKDAAPYPSLSFIEDEAGVVFEHSCNGLLLCRSSRCHDEDWKFYICKPTTKQYHLLPQPDCRKVFGISISYDPKISQHYIVVCVCDSYRSECHRQLQIYNSESGLRIGIQTRVFWNGAIHWVGKGQLALRFDVEREALLRMRMPPIHEDWSERRLKYFGESGDHLYLIEVYEATTFNVMEMERDYSGWFVSHRVDLAAVVAEFPEMMRNSVQLQPIHRLDFSILHIIHKRVEGKEEAVLVLHIAGKLISYTLID</sequence>
<dbReference type="AlphaFoldDB" id="A0AAN8YVG7"/>
<dbReference type="PANTHER" id="PTHR35546">
    <property type="entry name" value="F-BOX PROTEIN INTERACTION DOMAIN PROTEIN-RELATED"/>
    <property type="match status" value="1"/>
</dbReference>
<dbReference type="InterPro" id="IPR006527">
    <property type="entry name" value="F-box-assoc_dom_typ1"/>
</dbReference>
<dbReference type="EMBL" id="JBAMMX010000028">
    <property type="protein sequence ID" value="KAK6911178.1"/>
    <property type="molecule type" value="Genomic_DNA"/>
</dbReference>
<dbReference type="Proteomes" id="UP001370490">
    <property type="component" value="Unassembled WGS sequence"/>
</dbReference>
<name>A0AAN8YVG7_9MAGN</name>
<dbReference type="Gene3D" id="1.20.1280.50">
    <property type="match status" value="1"/>
</dbReference>
<dbReference type="InterPro" id="IPR001810">
    <property type="entry name" value="F-box_dom"/>
</dbReference>